<accession>A0A5R2AX08</accession>
<feature type="chain" id="PRO_5024389872" evidence="3">
    <location>
        <begin position="23"/>
        <end position="314"/>
    </location>
</feature>
<evidence type="ECO:0000256" key="1">
    <source>
        <dbReference type="SAM" id="Coils"/>
    </source>
</evidence>
<dbReference type="RefSeq" id="WP_135698310.1">
    <property type="nucleotide sequence ID" value="NZ_RQER01000004.1"/>
</dbReference>
<keyword evidence="3" id="KW-0732">Signal</keyword>
<sequence length="314" mass="34511">MIRRFLVYLVVGTFLWSVPASAQKFATDEDLTKWIKSLKYETNTVPLANKDGKVIANIKVPKGYKYLNPKDSKIVLEDVWGNPPNSEPGLGILFLATDTPLDLGTYAITVDYVEEGHVDDEDSKEIKYDELLTELQDATKEESEQRKKDGYAGLELIGWASSPYYDSAAKKLHWAKEYKFDGAPVNTLNYNIRILGRNGYLLLNALGDIPILKKVENDVGKILESVEFTEGNRYADYDSKVDSLAAYGIGGLIAGGLLKKAGLLALIGGFLAKGAKIIILAVIGLFYAVKKFIFGKGKSEEPTASTPPPTDTES</sequence>
<name>A0A5R2AX08_9LEPT</name>
<gene>
    <name evidence="4" type="ORF">EHO57_05835</name>
</gene>
<dbReference type="AlphaFoldDB" id="A0A5R2AX08"/>
<keyword evidence="2" id="KW-0472">Membrane</keyword>
<protein>
    <submittedName>
        <fullName evidence="4">DUF2167 domain-containing protein</fullName>
    </submittedName>
</protein>
<feature type="transmembrane region" description="Helical" evidence="2">
    <location>
        <begin position="263"/>
        <end position="289"/>
    </location>
</feature>
<evidence type="ECO:0000256" key="2">
    <source>
        <dbReference type="SAM" id="Phobius"/>
    </source>
</evidence>
<dbReference type="InterPro" id="IPR018682">
    <property type="entry name" value="DUF2167_membr"/>
</dbReference>
<evidence type="ECO:0000313" key="4">
    <source>
        <dbReference type="EMBL" id="TGK02832.1"/>
    </source>
</evidence>
<feature type="signal peptide" evidence="3">
    <location>
        <begin position="1"/>
        <end position="22"/>
    </location>
</feature>
<dbReference type="Proteomes" id="UP000297946">
    <property type="component" value="Unassembled WGS sequence"/>
</dbReference>
<feature type="coiled-coil region" evidence="1">
    <location>
        <begin position="121"/>
        <end position="148"/>
    </location>
</feature>
<organism evidence="4 5">
    <name type="scientific">Leptospira langatensis</name>
    <dbReference type="NCBI Taxonomy" id="2484983"/>
    <lineage>
        <taxon>Bacteria</taxon>
        <taxon>Pseudomonadati</taxon>
        <taxon>Spirochaetota</taxon>
        <taxon>Spirochaetia</taxon>
        <taxon>Leptospirales</taxon>
        <taxon>Leptospiraceae</taxon>
        <taxon>Leptospira</taxon>
    </lineage>
</organism>
<dbReference type="EMBL" id="RQER01000004">
    <property type="protein sequence ID" value="TGK02832.1"/>
    <property type="molecule type" value="Genomic_DNA"/>
</dbReference>
<keyword evidence="2" id="KW-0812">Transmembrane</keyword>
<reference evidence="4 5" key="1">
    <citation type="journal article" date="2019" name="PLoS Negl. Trop. Dis.">
        <title>Revisiting the worldwide diversity of Leptospira species in the environment.</title>
        <authorList>
            <person name="Vincent A.T."/>
            <person name="Schiettekatte O."/>
            <person name="Bourhy P."/>
            <person name="Veyrier F.J."/>
            <person name="Picardeau M."/>
        </authorList>
    </citation>
    <scope>NUCLEOTIDE SEQUENCE [LARGE SCALE GENOMIC DNA]</scope>
    <source>
        <strain evidence="4 5">SSW18</strain>
    </source>
</reference>
<evidence type="ECO:0000313" key="5">
    <source>
        <dbReference type="Proteomes" id="UP000297946"/>
    </source>
</evidence>
<dbReference type="Pfam" id="PF09935">
    <property type="entry name" value="DUF2167"/>
    <property type="match status" value="1"/>
</dbReference>
<evidence type="ECO:0000256" key="3">
    <source>
        <dbReference type="SAM" id="SignalP"/>
    </source>
</evidence>
<proteinExistence type="predicted"/>
<keyword evidence="1" id="KW-0175">Coiled coil</keyword>
<comment type="caution">
    <text evidence="4">The sequence shown here is derived from an EMBL/GenBank/DDBJ whole genome shotgun (WGS) entry which is preliminary data.</text>
</comment>
<keyword evidence="2" id="KW-1133">Transmembrane helix</keyword>